<reference evidence="2 3" key="1">
    <citation type="submission" date="2018-10" db="EMBL/GenBank/DDBJ databases">
        <title>Genomic Encyclopedia of Archaeal and Bacterial Type Strains, Phase II (KMG-II): from individual species to whole genera.</title>
        <authorList>
            <person name="Goeker M."/>
        </authorList>
    </citation>
    <scope>NUCLEOTIDE SEQUENCE [LARGE SCALE GENOMIC DNA]</scope>
    <source>
        <strain evidence="2 3">NSB1</strain>
    </source>
</reference>
<evidence type="ECO:0000313" key="2">
    <source>
        <dbReference type="EMBL" id="RKT51357.1"/>
    </source>
</evidence>
<dbReference type="EMBL" id="RBXN01000005">
    <property type="protein sequence ID" value="RKT51357.1"/>
    <property type="molecule type" value="Genomic_DNA"/>
</dbReference>
<accession>A0A495VRP7</accession>
<dbReference type="Gene3D" id="2.160.20.120">
    <property type="match status" value="1"/>
</dbReference>
<sequence>MKKLGFFFLLLLVCQSCIIICKGGKDKIVEKSNYEKVSGRGQIVEKEMTHSGFDKLSLFAPIKVKVLKGETYNVKVSGHENLVSLLNIEMKNKTLKIDTEKNYEFTDDVKVWIQIPVSLQKMDIGSLCQASIGEIIDRDKFELNASGVSRSNFEKLFAHDIDLNISGVSKVDITSLEAKKLSLSLSGVSEAKIDGKTVDLSLEMLGVSKGFLGKLETENLNCRMSGVSDCKVRVSQVLKADMSGVSKLNYWGTPSTLDVSASGKSYVKAIQ</sequence>
<dbReference type="AlphaFoldDB" id="A0A495VRP7"/>
<feature type="domain" description="Putative auto-transporter adhesin head GIN" evidence="1">
    <location>
        <begin position="53"/>
        <end position="254"/>
    </location>
</feature>
<keyword evidence="3" id="KW-1185">Reference proteome</keyword>
<evidence type="ECO:0000313" key="3">
    <source>
        <dbReference type="Proteomes" id="UP000269493"/>
    </source>
</evidence>
<name>A0A495VRP7_9BACT</name>
<gene>
    <name evidence="2" type="ORF">BC742_1630</name>
</gene>
<evidence type="ECO:0000259" key="1">
    <source>
        <dbReference type="Pfam" id="PF10988"/>
    </source>
</evidence>
<organism evidence="2 3">
    <name type="scientific">Coprobacter fastidiosus NSB1 = JCM 33896</name>
    <dbReference type="NCBI Taxonomy" id="1349822"/>
    <lineage>
        <taxon>Bacteria</taxon>
        <taxon>Pseudomonadati</taxon>
        <taxon>Bacteroidota</taxon>
        <taxon>Bacteroidia</taxon>
        <taxon>Bacteroidales</taxon>
        <taxon>Barnesiellaceae</taxon>
        <taxon>Coprobacter</taxon>
    </lineage>
</organism>
<dbReference type="PANTHER" id="PTHR39200">
    <property type="entry name" value="HYPOTHETICAL EXPORTED PROTEIN"/>
    <property type="match status" value="1"/>
</dbReference>
<dbReference type="InterPro" id="IPR021255">
    <property type="entry name" value="DUF2807"/>
</dbReference>
<dbReference type="Pfam" id="PF10988">
    <property type="entry name" value="DUF2807"/>
    <property type="match status" value="1"/>
</dbReference>
<dbReference type="Proteomes" id="UP000269493">
    <property type="component" value="Unassembled WGS sequence"/>
</dbReference>
<comment type="caution">
    <text evidence="2">The sequence shown here is derived from an EMBL/GenBank/DDBJ whole genome shotgun (WGS) entry which is preliminary data.</text>
</comment>
<protein>
    <submittedName>
        <fullName evidence="2">Putative autotransporter adhesin-like protein</fullName>
    </submittedName>
</protein>
<proteinExistence type="predicted"/>
<dbReference type="PANTHER" id="PTHR39200:SF1">
    <property type="entry name" value="AUTO-TRANSPORTER ADHESIN HEAD GIN DOMAIN-CONTAINING PROTEIN-RELATED"/>
    <property type="match status" value="1"/>
</dbReference>